<dbReference type="InterPro" id="IPR008979">
    <property type="entry name" value="Galactose-bd-like_sf"/>
</dbReference>
<dbReference type="SUPFAM" id="SSF75005">
    <property type="entry name" value="Arabinanase/levansucrase/invertase"/>
    <property type="match status" value="1"/>
</dbReference>
<gene>
    <name evidence="9" type="ORF">DHW31_11000</name>
</gene>
<dbReference type="PANTHER" id="PTHR43772">
    <property type="entry name" value="ENDO-1,4-BETA-XYLANASE"/>
    <property type="match status" value="1"/>
</dbReference>
<protein>
    <submittedName>
        <fullName evidence="9">Alpha-N-arabinofuranosidase</fullName>
    </submittedName>
</protein>
<feature type="chain" id="PRO_5017718686" evidence="8">
    <location>
        <begin position="21"/>
        <end position="443"/>
    </location>
</feature>
<evidence type="ECO:0000256" key="4">
    <source>
        <dbReference type="ARBA" id="ARBA00023277"/>
    </source>
</evidence>
<comment type="similarity">
    <text evidence="1 7">Belongs to the glycosyl hydrolase 43 family.</text>
</comment>
<dbReference type="CDD" id="cd08990">
    <property type="entry name" value="GH43_AXH_like"/>
    <property type="match status" value="1"/>
</dbReference>
<keyword evidence="8" id="KW-0732">Signal</keyword>
<keyword evidence="5 7" id="KW-0326">Glycosidase</keyword>
<dbReference type="EMBL" id="DPVG01000410">
    <property type="protein sequence ID" value="HCK25273.1"/>
    <property type="molecule type" value="Genomic_DNA"/>
</dbReference>
<dbReference type="Gene3D" id="2.60.120.260">
    <property type="entry name" value="Galactose-binding domain-like"/>
    <property type="match status" value="1"/>
</dbReference>
<evidence type="ECO:0000256" key="3">
    <source>
        <dbReference type="ARBA" id="ARBA00022801"/>
    </source>
</evidence>
<organism evidence="9 10">
    <name type="scientific">Bacteroides graminisolvens</name>
    <dbReference type="NCBI Taxonomy" id="477666"/>
    <lineage>
        <taxon>Bacteria</taxon>
        <taxon>Pseudomonadati</taxon>
        <taxon>Bacteroidota</taxon>
        <taxon>Bacteroidia</taxon>
        <taxon>Bacteroidales</taxon>
        <taxon>Bacteroidaceae</taxon>
        <taxon>Bacteroides</taxon>
    </lineage>
</organism>
<evidence type="ECO:0000256" key="2">
    <source>
        <dbReference type="ARBA" id="ARBA00022651"/>
    </source>
</evidence>
<evidence type="ECO:0000256" key="6">
    <source>
        <dbReference type="PIRSR" id="PIRSR606710-2"/>
    </source>
</evidence>
<feature type="site" description="Important for catalytic activity, responsible for pKa modulation of the active site Glu and correct orientation of both the proton donor and substrate" evidence="6">
    <location>
        <position position="161"/>
    </location>
</feature>
<dbReference type="AlphaFoldDB" id="A0A3D2SG88"/>
<dbReference type="GO" id="GO:0045493">
    <property type="term" value="P:xylan catabolic process"/>
    <property type="evidence" value="ECO:0007669"/>
    <property type="project" value="UniProtKB-KW"/>
</dbReference>
<keyword evidence="4" id="KW-0119">Carbohydrate metabolism</keyword>
<keyword evidence="2" id="KW-0624">Polysaccharide degradation</keyword>
<evidence type="ECO:0000256" key="8">
    <source>
        <dbReference type="SAM" id="SignalP"/>
    </source>
</evidence>
<evidence type="ECO:0000313" key="10">
    <source>
        <dbReference type="Proteomes" id="UP000263098"/>
    </source>
</evidence>
<evidence type="ECO:0000256" key="5">
    <source>
        <dbReference type="ARBA" id="ARBA00023295"/>
    </source>
</evidence>
<comment type="caution">
    <text evidence="9">The sequence shown here is derived from an EMBL/GenBank/DDBJ whole genome shotgun (WGS) entry which is preliminary data.</text>
</comment>
<dbReference type="Gene3D" id="2.115.10.20">
    <property type="entry name" value="Glycosyl hydrolase domain, family 43"/>
    <property type="match status" value="1"/>
</dbReference>
<evidence type="ECO:0000256" key="7">
    <source>
        <dbReference type="RuleBase" id="RU361187"/>
    </source>
</evidence>
<evidence type="ECO:0000256" key="1">
    <source>
        <dbReference type="ARBA" id="ARBA00009865"/>
    </source>
</evidence>
<reference evidence="9 10" key="1">
    <citation type="journal article" date="2018" name="Nat. Biotechnol.">
        <title>A standardized bacterial taxonomy based on genome phylogeny substantially revises the tree of life.</title>
        <authorList>
            <person name="Parks D.H."/>
            <person name="Chuvochina M."/>
            <person name="Waite D.W."/>
            <person name="Rinke C."/>
            <person name="Skarshewski A."/>
            <person name="Chaumeil P.A."/>
            <person name="Hugenholtz P."/>
        </authorList>
    </citation>
    <scope>NUCLEOTIDE SEQUENCE [LARGE SCALE GENOMIC DNA]</scope>
    <source>
        <strain evidence="9">UBA9667</strain>
    </source>
</reference>
<name>A0A3D2SG88_9BACE</name>
<dbReference type="InterPro" id="IPR006710">
    <property type="entry name" value="Glyco_hydro_43"/>
</dbReference>
<dbReference type="GO" id="GO:0004553">
    <property type="term" value="F:hydrolase activity, hydrolyzing O-glycosyl compounds"/>
    <property type="evidence" value="ECO:0007669"/>
    <property type="project" value="InterPro"/>
</dbReference>
<accession>A0A3D2SG88</accession>
<keyword evidence="2" id="KW-0858">Xylan degradation</keyword>
<keyword evidence="3 7" id="KW-0378">Hydrolase</keyword>
<proteinExistence type="inferred from homology"/>
<dbReference type="InterPro" id="IPR052176">
    <property type="entry name" value="Glycosyl_Hydrlase_43_Enz"/>
</dbReference>
<dbReference type="SUPFAM" id="SSF49785">
    <property type="entry name" value="Galactose-binding domain-like"/>
    <property type="match status" value="1"/>
</dbReference>
<sequence>MTAKYLLLTFTMLSIGIVKAQNPIIKGQFTADPTARVFNGKMYLYPSHDIPAPADKPNLRKDWFCMADYHVFSSENLTNWTDHGVILTQEKVPWLNAEAYAMWAPDCAYKDGMYYFYYPAIVKPDSITKRFGMMVGVAVSDRPDGGFVPMTEPIKGIYGIDPCTLIDDDGQAYIYWSGRGMQGARLKPNMLQLDSEPVALGNFPDGMKEGPFVFKRNGKYYFTFPWVPKEGETENLSYAMGDSPLGPFEYKGLIMDQSPTKCWTNHHSIVEYKGEWYLFYHHNDYSPQFDKNRSVRIDKICFNEDGTIQQVTPTLRGVGITNATDEIQLDRYSELSKMGAAVNYVDTTDYFAGWKTVLNARNAYVQYNDVDFGTTGLTSVSAQILNGKGKLLVKVDDKIIARIAVKEAGLITVPVKDIPQGVHNLSVVSADKGKVEVDWIQFK</sequence>
<dbReference type="InterPro" id="IPR023296">
    <property type="entry name" value="Glyco_hydro_beta-prop_sf"/>
</dbReference>
<dbReference type="Pfam" id="PF04616">
    <property type="entry name" value="Glyco_hydro_43"/>
    <property type="match status" value="1"/>
</dbReference>
<evidence type="ECO:0000313" key="9">
    <source>
        <dbReference type="EMBL" id="HCK25273.1"/>
    </source>
</evidence>
<dbReference type="Proteomes" id="UP000263098">
    <property type="component" value="Unassembled WGS sequence"/>
</dbReference>
<dbReference type="PANTHER" id="PTHR43772:SF2">
    <property type="entry name" value="PUTATIVE (AFU_ORTHOLOGUE AFUA_2G04480)-RELATED"/>
    <property type="match status" value="1"/>
</dbReference>
<feature type="signal peptide" evidence="8">
    <location>
        <begin position="1"/>
        <end position="20"/>
    </location>
</feature>